<name>A0A9K3Q6H9_9STRA</name>
<protein>
    <submittedName>
        <fullName evidence="1">Uncharacterized protein</fullName>
    </submittedName>
</protein>
<organism evidence="1 2">
    <name type="scientific">Nitzschia inconspicua</name>
    <dbReference type="NCBI Taxonomy" id="303405"/>
    <lineage>
        <taxon>Eukaryota</taxon>
        <taxon>Sar</taxon>
        <taxon>Stramenopiles</taxon>
        <taxon>Ochrophyta</taxon>
        <taxon>Bacillariophyta</taxon>
        <taxon>Bacillariophyceae</taxon>
        <taxon>Bacillariophycidae</taxon>
        <taxon>Bacillariales</taxon>
        <taxon>Bacillariaceae</taxon>
        <taxon>Nitzschia</taxon>
    </lineage>
</organism>
<dbReference type="EMBL" id="JAGRRH010000002">
    <property type="protein sequence ID" value="KAG7373302.1"/>
    <property type="molecule type" value="Genomic_DNA"/>
</dbReference>
<sequence>MLARRDLDVASHTVTEDDEAQLLLSADGLDFQQSPEFLMEAFLQFRELLQEALDENEVQQIPLYLDKLGACDPTFSYRVGRSSDGTVTGFVWQTGVMRRDFELYRDVLFIDCMVKSINTKGWPINTIAMLDGEKKVCLPCEALTVGEEVDGYAWLVNCVLEMTPGRKRCDTRFIHGDGILEGGNFLTKLGIQDTCHVILDHHHLLSPEIGAWPKAFRLTLFLHLKDDLTAMVNAYVLLWLNRC</sequence>
<evidence type="ECO:0000313" key="2">
    <source>
        <dbReference type="Proteomes" id="UP000693970"/>
    </source>
</evidence>
<dbReference type="AlphaFoldDB" id="A0A9K3Q6H9"/>
<comment type="caution">
    <text evidence="1">The sequence shown here is derived from an EMBL/GenBank/DDBJ whole genome shotgun (WGS) entry which is preliminary data.</text>
</comment>
<gene>
    <name evidence="1" type="ORF">IV203_034026</name>
</gene>
<dbReference type="Proteomes" id="UP000693970">
    <property type="component" value="Unassembled WGS sequence"/>
</dbReference>
<reference evidence="1" key="2">
    <citation type="submission" date="2021-04" db="EMBL/GenBank/DDBJ databases">
        <authorList>
            <person name="Podell S."/>
        </authorList>
    </citation>
    <scope>NUCLEOTIDE SEQUENCE</scope>
    <source>
        <strain evidence="1">Hildebrandi</strain>
    </source>
</reference>
<reference evidence="1" key="1">
    <citation type="journal article" date="2021" name="Sci. Rep.">
        <title>Diploid genomic architecture of Nitzschia inconspicua, an elite biomass production diatom.</title>
        <authorList>
            <person name="Oliver A."/>
            <person name="Podell S."/>
            <person name="Pinowska A."/>
            <person name="Traller J.C."/>
            <person name="Smith S.R."/>
            <person name="McClure R."/>
            <person name="Beliaev A."/>
            <person name="Bohutskyi P."/>
            <person name="Hill E.A."/>
            <person name="Rabines A."/>
            <person name="Zheng H."/>
            <person name="Allen L.Z."/>
            <person name="Kuo A."/>
            <person name="Grigoriev I.V."/>
            <person name="Allen A.E."/>
            <person name="Hazlebeck D."/>
            <person name="Allen E.E."/>
        </authorList>
    </citation>
    <scope>NUCLEOTIDE SEQUENCE</scope>
    <source>
        <strain evidence="1">Hildebrandi</strain>
    </source>
</reference>
<proteinExistence type="predicted"/>
<evidence type="ECO:0000313" key="1">
    <source>
        <dbReference type="EMBL" id="KAG7373302.1"/>
    </source>
</evidence>
<keyword evidence="2" id="KW-1185">Reference proteome</keyword>
<accession>A0A9K3Q6H9</accession>